<dbReference type="EMBL" id="JARKIF010000011">
    <property type="protein sequence ID" value="KAJ7627421.1"/>
    <property type="molecule type" value="Genomic_DNA"/>
</dbReference>
<dbReference type="Gene3D" id="3.40.50.300">
    <property type="entry name" value="P-loop containing nucleotide triphosphate hydrolases"/>
    <property type="match status" value="1"/>
</dbReference>
<dbReference type="GO" id="GO:0005524">
    <property type="term" value="F:ATP binding"/>
    <property type="evidence" value="ECO:0007669"/>
    <property type="project" value="UniProtKB-KW"/>
</dbReference>
<evidence type="ECO:0000313" key="5">
    <source>
        <dbReference type="EMBL" id="KAJ7627421.1"/>
    </source>
</evidence>
<sequence>MKPFLVYSNNADYLRLVALNRLASGYHREDIISGGLAGWILAQYRKARLNLANISETPAYLQYAQPKSPLRDILITLVHELPTLYLTAKALFRPQDLTVSSFAVFQSYKANLDQTFYMLLLDISRALEFASYIKQLYDIEKIQNKVTDGDEPYPNSTHSAENGMAFELKDVSFAYAHTNSKDNAIRNVSLKIEAGQLVVIVGDNGSGKSTLIKLLTRLYDVDSGEILVDGLPIKSYRLSDIRQVQAVLTQDHQLFPLSLAENIGLGSTENLHDMEMIRQAAEDGGAADVIEKMTDGIETTLSPATTAESQYLDKERHKDLQEFYDGLENSTDVSGGERQRLVTSRTFMRFLGGGIRFAVADEPSSAMDPKAEHRLFQRFRESRQGKTLVFVTHRFGHLVKHADLIVRMKDGQVAELGTHSELMARGGEYSESYNVQAQAYADGQ</sequence>
<evidence type="ECO:0000256" key="2">
    <source>
        <dbReference type="ARBA" id="ARBA00022840"/>
    </source>
</evidence>
<dbReference type="SUPFAM" id="SSF52540">
    <property type="entry name" value="P-loop containing nucleoside triphosphate hydrolases"/>
    <property type="match status" value="1"/>
</dbReference>
<reference evidence="5" key="1">
    <citation type="submission" date="2023-03" db="EMBL/GenBank/DDBJ databases">
        <title>Massive genome expansion in bonnet fungi (Mycena s.s.) driven by repeated elements and novel gene families across ecological guilds.</title>
        <authorList>
            <consortium name="Lawrence Berkeley National Laboratory"/>
            <person name="Harder C.B."/>
            <person name="Miyauchi S."/>
            <person name="Viragh M."/>
            <person name="Kuo A."/>
            <person name="Thoen E."/>
            <person name="Andreopoulos B."/>
            <person name="Lu D."/>
            <person name="Skrede I."/>
            <person name="Drula E."/>
            <person name="Henrissat B."/>
            <person name="Morin E."/>
            <person name="Kohler A."/>
            <person name="Barry K."/>
            <person name="LaButti K."/>
            <person name="Morin E."/>
            <person name="Salamov A."/>
            <person name="Lipzen A."/>
            <person name="Mereny Z."/>
            <person name="Hegedus B."/>
            <person name="Baldrian P."/>
            <person name="Stursova M."/>
            <person name="Weitz H."/>
            <person name="Taylor A."/>
            <person name="Grigoriev I.V."/>
            <person name="Nagy L.G."/>
            <person name="Martin F."/>
            <person name="Kauserud H."/>
        </authorList>
    </citation>
    <scope>NUCLEOTIDE SEQUENCE</scope>
    <source>
        <strain evidence="5">9284</strain>
    </source>
</reference>
<dbReference type="InterPro" id="IPR003593">
    <property type="entry name" value="AAA+_ATPase"/>
</dbReference>
<dbReference type="PANTHER" id="PTHR24221">
    <property type="entry name" value="ATP-BINDING CASSETTE SUB-FAMILY B"/>
    <property type="match status" value="1"/>
</dbReference>
<dbReference type="PANTHER" id="PTHR24221:SF654">
    <property type="entry name" value="ATP-BINDING CASSETTE SUB-FAMILY B MEMBER 6"/>
    <property type="match status" value="1"/>
</dbReference>
<gene>
    <name evidence="5" type="ORF">FB45DRAFT_60694</name>
</gene>
<dbReference type="InterPro" id="IPR027417">
    <property type="entry name" value="P-loop_NTPase"/>
</dbReference>
<dbReference type="Pfam" id="PF00005">
    <property type="entry name" value="ABC_tran"/>
    <property type="match status" value="1"/>
</dbReference>
<dbReference type="InterPro" id="IPR003439">
    <property type="entry name" value="ABC_transporter-like_ATP-bd"/>
</dbReference>
<feature type="domain" description="ABC transporter" evidence="4">
    <location>
        <begin position="166"/>
        <end position="435"/>
    </location>
</feature>
<protein>
    <submittedName>
        <fullName evidence="5">P-loop containing nucleoside triphosphate hydrolase protein</fullName>
    </submittedName>
</protein>
<organism evidence="5 6">
    <name type="scientific">Roridomyces roridus</name>
    <dbReference type="NCBI Taxonomy" id="1738132"/>
    <lineage>
        <taxon>Eukaryota</taxon>
        <taxon>Fungi</taxon>
        <taxon>Dikarya</taxon>
        <taxon>Basidiomycota</taxon>
        <taxon>Agaricomycotina</taxon>
        <taxon>Agaricomycetes</taxon>
        <taxon>Agaricomycetidae</taxon>
        <taxon>Agaricales</taxon>
        <taxon>Marasmiineae</taxon>
        <taxon>Mycenaceae</taxon>
        <taxon>Roridomyces</taxon>
    </lineage>
</organism>
<comment type="caution">
    <text evidence="5">The sequence shown here is derived from an EMBL/GenBank/DDBJ whole genome shotgun (WGS) entry which is preliminary data.</text>
</comment>
<dbReference type="InterPro" id="IPR039421">
    <property type="entry name" value="Type_1_exporter"/>
</dbReference>
<keyword evidence="6" id="KW-1185">Reference proteome</keyword>
<proteinExistence type="inferred from homology"/>
<evidence type="ECO:0000259" key="4">
    <source>
        <dbReference type="PROSITE" id="PS50893"/>
    </source>
</evidence>
<name>A0AAD7BQG0_9AGAR</name>
<comment type="similarity">
    <text evidence="3">Belongs to the ABC transporter superfamily. ABCB family. Heavy Metal importer (TC 3.A.1.210) subfamily.</text>
</comment>
<dbReference type="Proteomes" id="UP001221142">
    <property type="component" value="Unassembled WGS sequence"/>
</dbReference>
<keyword evidence="5" id="KW-0378">Hydrolase</keyword>
<accession>A0AAD7BQG0</accession>
<dbReference type="PROSITE" id="PS50893">
    <property type="entry name" value="ABC_TRANSPORTER_2"/>
    <property type="match status" value="1"/>
</dbReference>
<evidence type="ECO:0000256" key="1">
    <source>
        <dbReference type="ARBA" id="ARBA00022741"/>
    </source>
</evidence>
<keyword evidence="2" id="KW-0067">ATP-binding</keyword>
<keyword evidence="1" id="KW-0547">Nucleotide-binding</keyword>
<dbReference type="GO" id="GO:0034040">
    <property type="term" value="F:ATPase-coupled lipid transmembrane transporter activity"/>
    <property type="evidence" value="ECO:0007669"/>
    <property type="project" value="TreeGrafter"/>
</dbReference>
<evidence type="ECO:0000313" key="6">
    <source>
        <dbReference type="Proteomes" id="UP001221142"/>
    </source>
</evidence>
<evidence type="ECO:0000256" key="3">
    <source>
        <dbReference type="ARBA" id="ARBA00024363"/>
    </source>
</evidence>
<dbReference type="AlphaFoldDB" id="A0AAD7BQG0"/>
<dbReference type="SMART" id="SM00382">
    <property type="entry name" value="AAA"/>
    <property type="match status" value="1"/>
</dbReference>
<dbReference type="GO" id="GO:0016887">
    <property type="term" value="F:ATP hydrolysis activity"/>
    <property type="evidence" value="ECO:0007669"/>
    <property type="project" value="InterPro"/>
</dbReference>